<gene>
    <name evidence="1" type="ORF">SAMN05421812_104328</name>
</gene>
<dbReference type="RefSeq" id="WP_179266155.1">
    <property type="nucleotide sequence ID" value="NZ_FZPH01000004.1"/>
</dbReference>
<evidence type="ECO:0000313" key="1">
    <source>
        <dbReference type="EMBL" id="SNT29748.1"/>
    </source>
</evidence>
<name>A0A239LIM0_9ACTN</name>
<dbReference type="EMBL" id="FZPH01000004">
    <property type="protein sequence ID" value="SNT29748.1"/>
    <property type="molecule type" value="Genomic_DNA"/>
</dbReference>
<sequence>MSPEDDGDGILAQFGTFAFDGLREFSADLTRQFIDAGDEDAVWQLSCTFHWSARAETEALGSGQLWSFGRSLDDFFAEALALPGWAWALAGVRAPRQLTIELERI</sequence>
<reference evidence="1 2" key="1">
    <citation type="submission" date="2017-06" db="EMBL/GenBank/DDBJ databases">
        <authorList>
            <person name="Kim H.J."/>
            <person name="Triplett B.A."/>
        </authorList>
    </citation>
    <scope>NUCLEOTIDE SEQUENCE [LARGE SCALE GENOMIC DNA]</scope>
    <source>
        <strain evidence="1 2">CGMCC 4.5593</strain>
    </source>
</reference>
<evidence type="ECO:0000313" key="2">
    <source>
        <dbReference type="Proteomes" id="UP000198362"/>
    </source>
</evidence>
<dbReference type="Proteomes" id="UP000198362">
    <property type="component" value="Unassembled WGS sequence"/>
</dbReference>
<organism evidence="1 2">
    <name type="scientific">Asanoa hainanensis</name>
    <dbReference type="NCBI Taxonomy" id="560556"/>
    <lineage>
        <taxon>Bacteria</taxon>
        <taxon>Bacillati</taxon>
        <taxon>Actinomycetota</taxon>
        <taxon>Actinomycetes</taxon>
        <taxon>Micromonosporales</taxon>
        <taxon>Micromonosporaceae</taxon>
        <taxon>Asanoa</taxon>
    </lineage>
</organism>
<protein>
    <submittedName>
        <fullName evidence="1">Uncharacterized protein</fullName>
    </submittedName>
</protein>
<accession>A0A239LIM0</accession>
<dbReference type="AlphaFoldDB" id="A0A239LIM0"/>
<keyword evidence="2" id="KW-1185">Reference proteome</keyword>
<proteinExistence type="predicted"/>